<dbReference type="SUPFAM" id="SSF56601">
    <property type="entry name" value="beta-lactamase/transpeptidase-like"/>
    <property type="match status" value="1"/>
</dbReference>
<evidence type="ECO:0000256" key="5">
    <source>
        <dbReference type="ARBA" id="ARBA00022645"/>
    </source>
</evidence>
<evidence type="ECO:0000259" key="17">
    <source>
        <dbReference type="Pfam" id="PF00905"/>
    </source>
</evidence>
<protein>
    <submittedName>
        <fullName evidence="19">Glycosyl transferase</fullName>
    </submittedName>
    <submittedName>
        <fullName evidence="20">Penicillin-binding protein</fullName>
    </submittedName>
</protein>
<proteinExistence type="inferred from homology"/>
<dbReference type="AlphaFoldDB" id="A0A172T4V5"/>
<evidence type="ECO:0000256" key="7">
    <source>
        <dbReference type="ARBA" id="ARBA00022676"/>
    </source>
</evidence>
<evidence type="ECO:0000256" key="1">
    <source>
        <dbReference type="ARBA" id="ARBA00004236"/>
    </source>
</evidence>
<dbReference type="PANTHER" id="PTHR32282:SF11">
    <property type="entry name" value="PENICILLIN-BINDING PROTEIN 1B"/>
    <property type="match status" value="1"/>
</dbReference>
<organism evidence="19 21">
    <name type="scientific">Fervidobacterium pennivorans</name>
    <dbReference type="NCBI Taxonomy" id="93466"/>
    <lineage>
        <taxon>Bacteria</taxon>
        <taxon>Thermotogati</taxon>
        <taxon>Thermotogota</taxon>
        <taxon>Thermotogae</taxon>
        <taxon>Thermotogales</taxon>
        <taxon>Fervidobacteriaceae</taxon>
        <taxon>Fervidobacterium</taxon>
    </lineage>
</organism>
<dbReference type="InterPro" id="IPR036950">
    <property type="entry name" value="PBP_transglycosylase"/>
</dbReference>
<evidence type="ECO:0000256" key="16">
    <source>
        <dbReference type="ARBA" id="ARBA00049902"/>
    </source>
</evidence>
<dbReference type="FunFam" id="1.10.3810.10:FF:000001">
    <property type="entry name" value="Penicillin-binding protein 1A"/>
    <property type="match status" value="1"/>
</dbReference>
<evidence type="ECO:0000256" key="6">
    <source>
        <dbReference type="ARBA" id="ARBA00022670"/>
    </source>
</evidence>
<evidence type="ECO:0000256" key="4">
    <source>
        <dbReference type="ARBA" id="ARBA00022475"/>
    </source>
</evidence>
<keyword evidence="12" id="KW-0472">Membrane</keyword>
<evidence type="ECO:0000256" key="3">
    <source>
        <dbReference type="ARBA" id="ARBA00007739"/>
    </source>
</evidence>
<keyword evidence="4" id="KW-1003">Cell membrane</keyword>
<feature type="domain" description="Glycosyl transferase family 51" evidence="18">
    <location>
        <begin position="55"/>
        <end position="217"/>
    </location>
</feature>
<dbReference type="KEGG" id="fng:JM64_08530"/>
<evidence type="ECO:0000256" key="9">
    <source>
        <dbReference type="ARBA" id="ARBA00022801"/>
    </source>
</evidence>
<comment type="catalytic activity">
    <reaction evidence="16">
        <text>[GlcNAc-(1-&gt;4)-Mur2Ac(oyl-L-Ala-gamma-D-Glu-L-Lys-D-Ala-D-Ala)](n)-di-trans,octa-cis-undecaprenyl diphosphate + beta-D-GlcNAc-(1-&gt;4)-Mur2Ac(oyl-L-Ala-gamma-D-Glu-L-Lys-D-Ala-D-Ala)-di-trans,octa-cis-undecaprenyl diphosphate = [GlcNAc-(1-&gt;4)-Mur2Ac(oyl-L-Ala-gamma-D-Glu-L-Lys-D-Ala-D-Ala)](n+1)-di-trans,octa-cis-undecaprenyl diphosphate + di-trans,octa-cis-undecaprenyl diphosphate + H(+)</text>
        <dbReference type="Rhea" id="RHEA:23708"/>
        <dbReference type="Rhea" id="RHEA-COMP:9602"/>
        <dbReference type="Rhea" id="RHEA-COMP:9603"/>
        <dbReference type="ChEBI" id="CHEBI:15378"/>
        <dbReference type="ChEBI" id="CHEBI:58405"/>
        <dbReference type="ChEBI" id="CHEBI:60033"/>
        <dbReference type="ChEBI" id="CHEBI:78435"/>
        <dbReference type="EC" id="2.4.99.28"/>
    </reaction>
</comment>
<dbReference type="InterPro" id="IPR023346">
    <property type="entry name" value="Lysozyme-like_dom_sf"/>
</dbReference>
<dbReference type="Pfam" id="PF00912">
    <property type="entry name" value="Transgly"/>
    <property type="match status" value="1"/>
</dbReference>
<dbReference type="EMBL" id="CP011393">
    <property type="protein sequence ID" value="ANE41976.1"/>
    <property type="molecule type" value="Genomic_DNA"/>
</dbReference>
<dbReference type="GO" id="GO:0030288">
    <property type="term" value="C:outer membrane-bounded periplasmic space"/>
    <property type="evidence" value="ECO:0007669"/>
    <property type="project" value="TreeGrafter"/>
</dbReference>
<dbReference type="GO" id="GO:0005886">
    <property type="term" value="C:plasma membrane"/>
    <property type="evidence" value="ECO:0007669"/>
    <property type="project" value="UniProtKB-SubCell"/>
</dbReference>
<dbReference type="PANTHER" id="PTHR32282">
    <property type="entry name" value="BINDING PROTEIN TRANSPEPTIDASE, PUTATIVE-RELATED"/>
    <property type="match status" value="1"/>
</dbReference>
<evidence type="ECO:0000256" key="14">
    <source>
        <dbReference type="ARBA" id="ARBA00023316"/>
    </source>
</evidence>
<evidence type="ECO:0000256" key="11">
    <source>
        <dbReference type="ARBA" id="ARBA00022984"/>
    </source>
</evidence>
<evidence type="ECO:0000256" key="15">
    <source>
        <dbReference type="ARBA" id="ARBA00034000"/>
    </source>
</evidence>
<dbReference type="InterPro" id="IPR001264">
    <property type="entry name" value="Glyco_trans_51"/>
</dbReference>
<dbReference type="GO" id="GO:0008658">
    <property type="term" value="F:penicillin binding"/>
    <property type="evidence" value="ECO:0007669"/>
    <property type="project" value="InterPro"/>
</dbReference>
<comment type="similarity">
    <text evidence="2">In the C-terminal section; belongs to the transpeptidase family.</text>
</comment>
<dbReference type="GO" id="GO:0009002">
    <property type="term" value="F:serine-type D-Ala-D-Ala carboxypeptidase activity"/>
    <property type="evidence" value="ECO:0007669"/>
    <property type="project" value="UniProtKB-EC"/>
</dbReference>
<dbReference type="OrthoDB" id="9766909at2"/>
<dbReference type="Gene3D" id="1.10.3810.10">
    <property type="entry name" value="Biosynthetic peptidoglycan transglycosylase-like"/>
    <property type="match status" value="1"/>
</dbReference>
<evidence type="ECO:0000256" key="8">
    <source>
        <dbReference type="ARBA" id="ARBA00022679"/>
    </source>
</evidence>
<dbReference type="InterPro" id="IPR012338">
    <property type="entry name" value="Beta-lactam/transpept-like"/>
</dbReference>
<dbReference type="GO" id="GO:0006508">
    <property type="term" value="P:proteolysis"/>
    <property type="evidence" value="ECO:0007669"/>
    <property type="project" value="UniProtKB-KW"/>
</dbReference>
<dbReference type="GO" id="GO:0071555">
    <property type="term" value="P:cell wall organization"/>
    <property type="evidence" value="ECO:0007669"/>
    <property type="project" value="UniProtKB-KW"/>
</dbReference>
<keyword evidence="8 19" id="KW-0808">Transferase</keyword>
<dbReference type="InterPro" id="IPR050396">
    <property type="entry name" value="Glycosyltr_51/Transpeptidase"/>
</dbReference>
<reference evidence="19 21" key="1">
    <citation type="submission" date="2014-08" db="EMBL/GenBank/DDBJ databases">
        <title>Fervidobacterium pennivorans DYC genome.</title>
        <authorList>
            <person name="Wushke S."/>
        </authorList>
    </citation>
    <scope>NUCLEOTIDE SEQUENCE [LARGE SCALE GENOMIC DNA]</scope>
    <source>
        <strain evidence="19 21">DYC</strain>
    </source>
</reference>
<name>A0A172T4V5_FERPE</name>
<comment type="subcellular location">
    <subcellularLocation>
        <location evidence="1">Cell membrane</location>
    </subcellularLocation>
</comment>
<keyword evidence="11" id="KW-0573">Peptidoglycan synthesis</keyword>
<evidence type="ECO:0000313" key="20">
    <source>
        <dbReference type="EMBL" id="HGQ77963.1"/>
    </source>
</evidence>
<dbReference type="GO" id="GO:0008955">
    <property type="term" value="F:peptidoglycan glycosyltransferase activity"/>
    <property type="evidence" value="ECO:0007669"/>
    <property type="project" value="UniProtKB-EC"/>
</dbReference>
<keyword evidence="14" id="KW-0961">Cell wall biogenesis/degradation</keyword>
<gene>
    <name evidence="20" type="ORF">ENU12_08740</name>
    <name evidence="19" type="ORF">JM64_08530</name>
</gene>
<comment type="catalytic activity">
    <reaction evidence="15">
        <text>Preferential cleavage: (Ac)2-L-Lys-D-Ala-|-D-Ala. Also transpeptidation of peptidyl-alanyl moieties that are N-acyl substituents of D-alanine.</text>
        <dbReference type="EC" id="3.4.16.4"/>
    </reaction>
</comment>
<keyword evidence="6" id="KW-0645">Protease</keyword>
<dbReference type="Pfam" id="PF00905">
    <property type="entry name" value="Transpeptidase"/>
    <property type="match status" value="1"/>
</dbReference>
<reference evidence="20" key="2">
    <citation type="journal article" date="2020" name="mSystems">
        <title>Genome- and Community-Level Interaction Insights into Carbon Utilization and Element Cycling Functions of Hydrothermarchaeota in Hydrothermal Sediment.</title>
        <authorList>
            <person name="Zhou Z."/>
            <person name="Liu Y."/>
            <person name="Xu W."/>
            <person name="Pan J."/>
            <person name="Luo Z.H."/>
            <person name="Li M."/>
        </authorList>
    </citation>
    <scope>NUCLEOTIDE SEQUENCE [LARGE SCALE GENOMIC DNA]</scope>
    <source>
        <strain evidence="20">SpSt-640</strain>
    </source>
</reference>
<keyword evidence="7" id="KW-0328">Glycosyltransferase</keyword>
<comment type="similarity">
    <text evidence="3">In the N-terminal section; belongs to the glycosyltransferase 51 family.</text>
</comment>
<keyword evidence="5" id="KW-0121">Carboxypeptidase</keyword>
<dbReference type="GO" id="GO:0009252">
    <property type="term" value="P:peptidoglycan biosynthetic process"/>
    <property type="evidence" value="ECO:0007669"/>
    <property type="project" value="UniProtKB-KW"/>
</dbReference>
<keyword evidence="13" id="KW-0511">Multifunctional enzyme</keyword>
<sequence>MKKFLFTLFLTFFFLSLFTPLVIYNRYTANLSAPQNKIPTSLVVEYSDGTPLYSPKTVWVDFDDIPVLVKDSVIVSEDKRFYTHSGVDLIGVARALFTIITTDEIQGGSTITQQLARTLYLSQERTWKRKIKEAIIALWLEQNYSKNEILEMYINSVYLGNGVYGFPAAAKFYFNKTLEQLTPLEIAMLTATLRSPEKANPLKELNKDFTKNVLRKMKEAGVLTELEYSRALEELRNITIKSTNDFARSFDQDLFWIVITELKELGFEIGDLRNGFRVRTTIDKKLQELLVSNITKDQWAGLIVEHTTGKIRAAYGLGIINGRRQLGSAIKPFYYYLAFMAGYNLDDILLDKPIKIGRWEPENFDKKFRGQVTIEYALAHSLNIPSIDLFLKLGQGNVTNFLKNTLMISGFYPNDATLALGTLETSVADVAQGYSAIFTGGLVIKPRIVEYVKDKNGYVYYSYTPALVNVVKPPKGFDKRTPLEASILTLRAMEKVVTEGTSRSAQMPGRKIYGKSGSAENYAWFVGGDGKYLFILARDNVKEVSGLVVTPKWREIAVKTEIGYTPISLPINSKIQRFNVMGDSETLAEPKTVTGEVSENATVNQQEVATSTVFQETNQDNLVKMSREEIISRVKTSSITANELVEVLKSYSPDERRAILSEVNSLSQELAAEVYQKLLDQGIEF</sequence>
<keyword evidence="10" id="KW-0133">Cell shape</keyword>
<evidence type="ECO:0000313" key="19">
    <source>
        <dbReference type="EMBL" id="ANE41976.1"/>
    </source>
</evidence>
<feature type="domain" description="Penicillin-binding protein transpeptidase" evidence="17">
    <location>
        <begin position="314"/>
        <end position="527"/>
    </location>
</feature>
<dbReference type="Proteomes" id="UP000077096">
    <property type="component" value="Chromosome"/>
</dbReference>
<dbReference type="SUPFAM" id="SSF53955">
    <property type="entry name" value="Lysozyme-like"/>
    <property type="match status" value="1"/>
</dbReference>
<evidence type="ECO:0000256" key="12">
    <source>
        <dbReference type="ARBA" id="ARBA00023136"/>
    </source>
</evidence>
<dbReference type="InterPro" id="IPR001460">
    <property type="entry name" value="PCN-bd_Tpept"/>
</dbReference>
<evidence type="ECO:0000313" key="21">
    <source>
        <dbReference type="Proteomes" id="UP000077096"/>
    </source>
</evidence>
<evidence type="ECO:0000256" key="2">
    <source>
        <dbReference type="ARBA" id="ARBA00007090"/>
    </source>
</evidence>
<accession>A0A172T4V5</accession>
<dbReference type="EMBL" id="DTBH01000178">
    <property type="protein sequence ID" value="HGQ77963.1"/>
    <property type="molecule type" value="Genomic_DNA"/>
</dbReference>
<dbReference type="GO" id="GO:0008360">
    <property type="term" value="P:regulation of cell shape"/>
    <property type="evidence" value="ECO:0007669"/>
    <property type="project" value="UniProtKB-KW"/>
</dbReference>
<evidence type="ECO:0000259" key="18">
    <source>
        <dbReference type="Pfam" id="PF00912"/>
    </source>
</evidence>
<evidence type="ECO:0000256" key="13">
    <source>
        <dbReference type="ARBA" id="ARBA00023268"/>
    </source>
</evidence>
<dbReference type="Gene3D" id="3.40.710.10">
    <property type="entry name" value="DD-peptidase/beta-lactamase superfamily"/>
    <property type="match status" value="1"/>
</dbReference>
<keyword evidence="9" id="KW-0378">Hydrolase</keyword>
<evidence type="ECO:0000256" key="10">
    <source>
        <dbReference type="ARBA" id="ARBA00022960"/>
    </source>
</evidence>
<dbReference type="PATRIC" id="fig|93466.3.peg.1795"/>